<keyword evidence="2" id="KW-0963">Cytoplasm</keyword>
<comment type="subcellular location">
    <subcellularLocation>
        <location evidence="1">Cytoplasm</location>
        <location evidence="1">Cytosol</location>
    </subcellularLocation>
</comment>
<dbReference type="PANTHER" id="PTHR46985">
    <property type="entry name" value="NACHT, LRR AND PYD DOMAINS-CONTAINING PROTEIN 1"/>
    <property type="match status" value="1"/>
</dbReference>
<dbReference type="Proteomes" id="UP000242638">
    <property type="component" value="Unassembled WGS sequence"/>
</dbReference>
<keyword evidence="8" id="KW-1185">Reference proteome</keyword>
<dbReference type="OMA" id="XTALINR"/>
<protein>
    <recommendedName>
        <fullName evidence="6">CARD domain-containing protein</fullName>
    </recommendedName>
</protein>
<dbReference type="STRING" id="8081.ENSPREP00000030250"/>
<keyword evidence="3" id="KW-0399">Innate immunity</keyword>
<dbReference type="GO" id="GO:0006954">
    <property type="term" value="P:inflammatory response"/>
    <property type="evidence" value="ECO:0007669"/>
    <property type="project" value="UniProtKB-KW"/>
</dbReference>
<evidence type="ECO:0000313" key="7">
    <source>
        <dbReference type="Ensembl" id="ENSPREP00000030250.1"/>
    </source>
</evidence>
<name>A0A3P9Q839_POERE</name>
<evidence type="ECO:0000256" key="2">
    <source>
        <dbReference type="ARBA" id="ARBA00022490"/>
    </source>
</evidence>
<dbReference type="PROSITE" id="PS50209">
    <property type="entry name" value="CARD"/>
    <property type="match status" value="1"/>
</dbReference>
<dbReference type="InterPro" id="IPR011029">
    <property type="entry name" value="DEATH-like_dom_sf"/>
</dbReference>
<dbReference type="Pfam" id="PF00619">
    <property type="entry name" value="CARD"/>
    <property type="match status" value="1"/>
</dbReference>
<accession>A0A3P9Q839</accession>
<evidence type="ECO:0000256" key="1">
    <source>
        <dbReference type="ARBA" id="ARBA00004514"/>
    </source>
</evidence>
<sequence>HSEKCEHFVDLHRLALIERVKETEAILDRLLEKSMISDEVYGEVRRLETTQKKMREILKHVTAAGNQAKSIFMEILKGIPALKLLMDELSGLH</sequence>
<dbReference type="GO" id="GO:0005829">
    <property type="term" value="C:cytosol"/>
    <property type="evidence" value="ECO:0007669"/>
    <property type="project" value="UniProtKB-SubCell"/>
</dbReference>
<dbReference type="GO" id="GO:0042981">
    <property type="term" value="P:regulation of apoptotic process"/>
    <property type="evidence" value="ECO:0007669"/>
    <property type="project" value="InterPro"/>
</dbReference>
<dbReference type="GeneTree" id="ENSGT00940000177773"/>
<dbReference type="InterPro" id="IPR051249">
    <property type="entry name" value="NLRP_Inflammasome"/>
</dbReference>
<evidence type="ECO:0000256" key="4">
    <source>
        <dbReference type="ARBA" id="ARBA00022859"/>
    </source>
</evidence>
<evidence type="ECO:0000313" key="8">
    <source>
        <dbReference type="Proteomes" id="UP000242638"/>
    </source>
</evidence>
<reference evidence="7" key="2">
    <citation type="submission" date="2025-08" db="UniProtKB">
        <authorList>
            <consortium name="Ensembl"/>
        </authorList>
    </citation>
    <scope>IDENTIFICATION</scope>
    <source>
        <strain evidence="7">Guanapo</strain>
    </source>
</reference>
<feature type="domain" description="CARD" evidence="6">
    <location>
        <begin position="1"/>
        <end position="77"/>
    </location>
</feature>
<dbReference type="Gene3D" id="1.10.533.10">
    <property type="entry name" value="Death Domain, Fas"/>
    <property type="match status" value="1"/>
</dbReference>
<dbReference type="AlphaFoldDB" id="A0A3P9Q839"/>
<proteinExistence type="predicted"/>
<dbReference type="Ensembl" id="ENSPRET00000030592.1">
    <property type="protein sequence ID" value="ENSPREP00000030250.1"/>
    <property type="gene ID" value="ENSPREG00000020486.1"/>
</dbReference>
<evidence type="ECO:0000256" key="3">
    <source>
        <dbReference type="ARBA" id="ARBA00022588"/>
    </source>
</evidence>
<organism evidence="7 8">
    <name type="scientific">Poecilia reticulata</name>
    <name type="common">Guppy</name>
    <name type="synonym">Acanthophacelus reticulatus</name>
    <dbReference type="NCBI Taxonomy" id="8081"/>
    <lineage>
        <taxon>Eukaryota</taxon>
        <taxon>Metazoa</taxon>
        <taxon>Chordata</taxon>
        <taxon>Craniata</taxon>
        <taxon>Vertebrata</taxon>
        <taxon>Euteleostomi</taxon>
        <taxon>Actinopterygii</taxon>
        <taxon>Neopterygii</taxon>
        <taxon>Teleostei</taxon>
        <taxon>Neoteleostei</taxon>
        <taxon>Acanthomorphata</taxon>
        <taxon>Ovalentaria</taxon>
        <taxon>Atherinomorphae</taxon>
        <taxon>Cyprinodontiformes</taxon>
        <taxon>Poeciliidae</taxon>
        <taxon>Poeciliinae</taxon>
        <taxon>Poecilia</taxon>
    </lineage>
</organism>
<dbReference type="GO" id="GO:0045087">
    <property type="term" value="P:innate immune response"/>
    <property type="evidence" value="ECO:0007669"/>
    <property type="project" value="UniProtKB-KW"/>
</dbReference>
<reference evidence="8" key="1">
    <citation type="submission" date="2013-11" db="EMBL/GenBank/DDBJ databases">
        <title>The genomic landscape of the Guanapo guppy.</title>
        <authorList>
            <person name="Kuenstner A."/>
            <person name="Dreyer C."/>
        </authorList>
    </citation>
    <scope>NUCLEOTIDE SEQUENCE</scope>
    <source>
        <strain evidence="8">Guanapo</strain>
    </source>
</reference>
<keyword evidence="5" id="KW-0395">Inflammatory response</keyword>
<dbReference type="SUPFAM" id="SSF47986">
    <property type="entry name" value="DEATH domain"/>
    <property type="match status" value="1"/>
</dbReference>
<dbReference type="PANTHER" id="PTHR46985:SF2">
    <property type="entry name" value="APOPTOSIS-ASSOCIATED SPECK-LIKE PROTEIN CONTAINING A CARD"/>
    <property type="match status" value="1"/>
</dbReference>
<reference evidence="7" key="3">
    <citation type="submission" date="2025-09" db="UniProtKB">
        <authorList>
            <consortium name="Ensembl"/>
        </authorList>
    </citation>
    <scope>IDENTIFICATION</scope>
    <source>
        <strain evidence="7">Guanapo</strain>
    </source>
</reference>
<dbReference type="Bgee" id="ENSPREG00000020486">
    <property type="expression patterns" value="Expressed in head and 1 other cell type or tissue"/>
</dbReference>
<dbReference type="InterPro" id="IPR001315">
    <property type="entry name" value="CARD"/>
</dbReference>
<keyword evidence="4" id="KW-0391">Immunity</keyword>
<evidence type="ECO:0000256" key="5">
    <source>
        <dbReference type="ARBA" id="ARBA00023198"/>
    </source>
</evidence>
<evidence type="ECO:0000259" key="6">
    <source>
        <dbReference type="PROSITE" id="PS50209"/>
    </source>
</evidence>